<dbReference type="EMBL" id="AUZZ01009475">
    <property type="protein sequence ID" value="EQD33529.1"/>
    <property type="molecule type" value="Genomic_DNA"/>
</dbReference>
<dbReference type="GO" id="GO:0006094">
    <property type="term" value="P:gluconeogenesis"/>
    <property type="evidence" value="ECO:0007669"/>
    <property type="project" value="UniProtKB-KW"/>
</dbReference>
<keyword evidence="2" id="KW-0324">Glycolysis</keyword>
<dbReference type="GO" id="GO:0051156">
    <property type="term" value="P:glucose 6-phosphate metabolic process"/>
    <property type="evidence" value="ECO:0007669"/>
    <property type="project" value="TreeGrafter"/>
</dbReference>
<dbReference type="InterPro" id="IPR001672">
    <property type="entry name" value="G6P_Isomerase"/>
</dbReference>
<keyword evidence="1" id="KW-0312">Gluconeogenesis</keyword>
<accession>T0ZXX5</accession>
<reference evidence="4" key="2">
    <citation type="journal article" date="2014" name="ISME J.">
        <title>Microbial stratification in low pH oxic and suboxic macroscopic growths along an acid mine drainage.</title>
        <authorList>
            <person name="Mendez-Garcia C."/>
            <person name="Mesa V."/>
            <person name="Sprenger R.R."/>
            <person name="Richter M."/>
            <person name="Diez M.S."/>
            <person name="Solano J."/>
            <person name="Bargiela R."/>
            <person name="Golyshina O.V."/>
            <person name="Manteca A."/>
            <person name="Ramos J.L."/>
            <person name="Gallego J.R."/>
            <person name="Llorente I."/>
            <person name="Martins Dos Santos V.A."/>
            <person name="Jensen O.N."/>
            <person name="Pelaez A.I."/>
            <person name="Sanchez J."/>
            <person name="Ferrer M."/>
        </authorList>
    </citation>
    <scope>NUCLEOTIDE SEQUENCE</scope>
</reference>
<proteinExistence type="predicted"/>
<dbReference type="PROSITE" id="PS51463">
    <property type="entry name" value="P_GLUCOSE_ISOMERASE_3"/>
    <property type="match status" value="1"/>
</dbReference>
<dbReference type="PANTHER" id="PTHR11469:SF1">
    <property type="entry name" value="GLUCOSE-6-PHOSPHATE ISOMERASE"/>
    <property type="match status" value="1"/>
</dbReference>
<evidence type="ECO:0000256" key="1">
    <source>
        <dbReference type="ARBA" id="ARBA00022432"/>
    </source>
</evidence>
<dbReference type="AlphaFoldDB" id="T0ZXX5"/>
<dbReference type="GO" id="GO:0005829">
    <property type="term" value="C:cytosol"/>
    <property type="evidence" value="ECO:0007669"/>
    <property type="project" value="TreeGrafter"/>
</dbReference>
<name>T0ZXX5_9ZZZZ</name>
<dbReference type="GO" id="GO:0004347">
    <property type="term" value="F:glucose-6-phosphate isomerase activity"/>
    <property type="evidence" value="ECO:0007669"/>
    <property type="project" value="UniProtKB-EC"/>
</dbReference>
<dbReference type="GO" id="GO:0097367">
    <property type="term" value="F:carbohydrate derivative binding"/>
    <property type="evidence" value="ECO:0007669"/>
    <property type="project" value="InterPro"/>
</dbReference>
<dbReference type="GO" id="GO:0048029">
    <property type="term" value="F:monosaccharide binding"/>
    <property type="evidence" value="ECO:0007669"/>
    <property type="project" value="TreeGrafter"/>
</dbReference>
<dbReference type="GO" id="GO:0006096">
    <property type="term" value="P:glycolytic process"/>
    <property type="evidence" value="ECO:0007669"/>
    <property type="project" value="UniProtKB-KW"/>
</dbReference>
<dbReference type="InterPro" id="IPR035482">
    <property type="entry name" value="SIS_PGI_2"/>
</dbReference>
<dbReference type="Pfam" id="PF00342">
    <property type="entry name" value="PGI"/>
    <property type="match status" value="1"/>
</dbReference>
<dbReference type="PANTHER" id="PTHR11469">
    <property type="entry name" value="GLUCOSE-6-PHOSPHATE ISOMERASE"/>
    <property type="match status" value="1"/>
</dbReference>
<dbReference type="CDD" id="cd05016">
    <property type="entry name" value="SIS_PGI_2"/>
    <property type="match status" value="1"/>
</dbReference>
<reference evidence="4" key="1">
    <citation type="submission" date="2013-08" db="EMBL/GenBank/DDBJ databases">
        <authorList>
            <person name="Mendez C."/>
            <person name="Richter M."/>
            <person name="Ferrer M."/>
            <person name="Sanchez J."/>
        </authorList>
    </citation>
    <scope>NUCLEOTIDE SEQUENCE</scope>
</reference>
<evidence type="ECO:0000256" key="2">
    <source>
        <dbReference type="ARBA" id="ARBA00023152"/>
    </source>
</evidence>
<dbReference type="Gene3D" id="3.40.50.10490">
    <property type="entry name" value="Glucose-6-phosphate isomerase like protein, domain 1"/>
    <property type="match status" value="1"/>
</dbReference>
<protein>
    <submittedName>
        <fullName evidence="4">Phosphoglucose isomerase (PGI)</fullName>
        <ecNumber evidence="4">5.3.1.9</ecNumber>
    </submittedName>
</protein>
<dbReference type="InterPro" id="IPR046348">
    <property type="entry name" value="SIS_dom_sf"/>
</dbReference>
<organism evidence="4">
    <name type="scientific">mine drainage metagenome</name>
    <dbReference type="NCBI Taxonomy" id="410659"/>
    <lineage>
        <taxon>unclassified sequences</taxon>
        <taxon>metagenomes</taxon>
        <taxon>ecological metagenomes</taxon>
    </lineage>
</organism>
<feature type="non-terminal residue" evidence="4">
    <location>
        <position position="139"/>
    </location>
</feature>
<evidence type="ECO:0000313" key="4">
    <source>
        <dbReference type="EMBL" id="EQD33529.1"/>
    </source>
</evidence>
<dbReference type="PRINTS" id="PR00662">
    <property type="entry name" value="G6PISOMERASE"/>
</dbReference>
<gene>
    <name evidence="4" type="ORF">B2A_13102</name>
</gene>
<evidence type="ECO:0000256" key="3">
    <source>
        <dbReference type="ARBA" id="ARBA00023235"/>
    </source>
</evidence>
<comment type="caution">
    <text evidence="4">The sequence shown here is derived from an EMBL/GenBank/DDBJ whole genome shotgun (WGS) entry which is preliminary data.</text>
</comment>
<sequence>MGRFPAYLQQLMMESNGKSVKLDGSPVSCQTGEVYWGEPGTDGQHAFYQLLHQGTKLVPVDIILFANSTVGDAHAHQLLFANGAAQAAVLALGRSPEELAAEGVPADLVPHKMMPGNRPSSVIVAPKLTPAVLGELVAL</sequence>
<keyword evidence="3 4" id="KW-0413">Isomerase</keyword>
<dbReference type="SUPFAM" id="SSF53697">
    <property type="entry name" value="SIS domain"/>
    <property type="match status" value="1"/>
</dbReference>
<dbReference type="EC" id="5.3.1.9" evidence="4"/>